<keyword evidence="2" id="KW-0539">Nucleus</keyword>
<dbReference type="PRINTS" id="PR00886">
    <property type="entry name" value="HIGHMOBLTY12"/>
</dbReference>
<feature type="DNA-binding region" description="HMG box" evidence="2">
    <location>
        <begin position="20"/>
        <end position="89"/>
    </location>
</feature>
<feature type="region of interest" description="Disordered" evidence="3">
    <location>
        <begin position="1"/>
        <end position="23"/>
    </location>
</feature>
<evidence type="ECO:0000313" key="5">
    <source>
        <dbReference type="Proteomes" id="UP000694844"/>
    </source>
</evidence>
<feature type="domain" description="HMG box" evidence="4">
    <location>
        <begin position="20"/>
        <end position="89"/>
    </location>
</feature>
<dbReference type="Proteomes" id="UP000694844">
    <property type="component" value="Chromosome 8"/>
</dbReference>
<dbReference type="KEGG" id="cvn:111109677"/>
<evidence type="ECO:0000313" key="7">
    <source>
        <dbReference type="RefSeq" id="XP_022301633.1"/>
    </source>
</evidence>
<feature type="domain" description="HMG box" evidence="4">
    <location>
        <begin position="99"/>
        <end position="165"/>
    </location>
</feature>
<dbReference type="OrthoDB" id="1919336at2759"/>
<dbReference type="Pfam" id="PF00505">
    <property type="entry name" value="HMG_box"/>
    <property type="match status" value="1"/>
</dbReference>
<name>A0A8B8BEI0_CRAVI</name>
<feature type="compositionally biased region" description="Acidic residues" evidence="3">
    <location>
        <begin position="182"/>
        <end position="202"/>
    </location>
</feature>
<protein>
    <submittedName>
        <fullName evidence="6 7">High mobility group protein B3-like</fullName>
    </submittedName>
</protein>
<dbReference type="SUPFAM" id="SSF47095">
    <property type="entry name" value="HMG-box"/>
    <property type="match status" value="2"/>
</dbReference>
<dbReference type="Pfam" id="PF09011">
    <property type="entry name" value="HMG_box_2"/>
    <property type="match status" value="1"/>
</dbReference>
<organism evidence="5 7">
    <name type="scientific">Crassostrea virginica</name>
    <name type="common">Eastern oyster</name>
    <dbReference type="NCBI Taxonomy" id="6565"/>
    <lineage>
        <taxon>Eukaryota</taxon>
        <taxon>Metazoa</taxon>
        <taxon>Spiralia</taxon>
        <taxon>Lophotrochozoa</taxon>
        <taxon>Mollusca</taxon>
        <taxon>Bivalvia</taxon>
        <taxon>Autobranchia</taxon>
        <taxon>Pteriomorphia</taxon>
        <taxon>Ostreida</taxon>
        <taxon>Ostreoidea</taxon>
        <taxon>Ostreidae</taxon>
        <taxon>Crassostrea</taxon>
    </lineage>
</organism>
<evidence type="ECO:0000313" key="6">
    <source>
        <dbReference type="RefSeq" id="XP_022301603.1"/>
    </source>
</evidence>
<feature type="compositionally biased region" description="Basic and acidic residues" evidence="3">
    <location>
        <begin position="136"/>
        <end position="166"/>
    </location>
</feature>
<evidence type="ECO:0000259" key="4">
    <source>
        <dbReference type="PROSITE" id="PS50118"/>
    </source>
</evidence>
<dbReference type="PROSITE" id="PS50118">
    <property type="entry name" value="HMG_BOX_2"/>
    <property type="match status" value="2"/>
</dbReference>
<dbReference type="PANTHER" id="PTHR48112">
    <property type="entry name" value="HIGH MOBILITY GROUP PROTEIN DSP1"/>
    <property type="match status" value="1"/>
</dbReference>
<evidence type="ECO:0000256" key="1">
    <source>
        <dbReference type="ARBA" id="ARBA00023125"/>
    </source>
</evidence>
<feature type="compositionally biased region" description="Basic and acidic residues" evidence="3">
    <location>
        <begin position="1"/>
        <end position="19"/>
    </location>
</feature>
<dbReference type="SMART" id="SM00398">
    <property type="entry name" value="HMG"/>
    <property type="match status" value="2"/>
</dbReference>
<gene>
    <name evidence="7" type="primary">LOC111109703</name>
    <name evidence="6" type="synonym">LOC111109677</name>
</gene>
<dbReference type="InterPro" id="IPR050342">
    <property type="entry name" value="HMGB"/>
</dbReference>
<dbReference type="AlphaFoldDB" id="A0A8B8BEI0"/>
<dbReference type="PANTHER" id="PTHR48112:SF22">
    <property type="entry name" value="MITOCHONDRIAL TRANSCRIPTION FACTOR A, ISOFORM B"/>
    <property type="match status" value="1"/>
</dbReference>
<dbReference type="RefSeq" id="XP_022301633.1">
    <property type="nucleotide sequence ID" value="XM_022445925.1"/>
</dbReference>
<dbReference type="InterPro" id="IPR036910">
    <property type="entry name" value="HMG_box_dom_sf"/>
</dbReference>
<feature type="region of interest" description="Disordered" evidence="3">
    <location>
        <begin position="134"/>
        <end position="202"/>
    </location>
</feature>
<dbReference type="GO" id="GO:0005634">
    <property type="term" value="C:nucleus"/>
    <property type="evidence" value="ECO:0007669"/>
    <property type="project" value="UniProtKB-UniRule"/>
</dbReference>
<dbReference type="KEGG" id="cvn:111109703"/>
<feature type="DNA-binding region" description="HMG box" evidence="2">
    <location>
        <begin position="99"/>
        <end position="165"/>
    </location>
</feature>
<reference evidence="6 7" key="1">
    <citation type="submission" date="2025-04" db="UniProtKB">
        <authorList>
            <consortium name="RefSeq"/>
        </authorList>
    </citation>
    <scope>IDENTIFICATION</scope>
    <source>
        <tissue evidence="6 7">Whole sample</tissue>
    </source>
</reference>
<dbReference type="GO" id="GO:0003677">
    <property type="term" value="F:DNA binding"/>
    <property type="evidence" value="ECO:0007669"/>
    <property type="project" value="UniProtKB-UniRule"/>
</dbReference>
<sequence length="202" mass="23088">MGRPKAEGGRKRKAKDPNRPKRATSAYFFFLSKMREDSKKAGKPITKIAEFTKDCSAKWAKMNDKDKEPFSKKAAADKKRYDAEMAVYKGKDPNDAGKPKRPQSAYFCFLADFRAKMKGKNIDHKEIIKMAGEAWRNLDDNEKKPFEKLAQKEQEKYETALGEWRKGGGGASPSKKAKQEENGDDDEDDEEEDEDEDDEDDE</sequence>
<keyword evidence="5" id="KW-1185">Reference proteome</keyword>
<keyword evidence="1 2" id="KW-0238">DNA-binding</keyword>
<accession>A0A8B8BEI0</accession>
<dbReference type="Gene3D" id="1.10.30.10">
    <property type="entry name" value="High mobility group box domain"/>
    <property type="match status" value="2"/>
</dbReference>
<dbReference type="InterPro" id="IPR009071">
    <property type="entry name" value="HMG_box_dom"/>
</dbReference>
<proteinExistence type="predicted"/>
<dbReference type="GeneID" id="111109703"/>
<evidence type="ECO:0000256" key="2">
    <source>
        <dbReference type="PROSITE-ProRule" id="PRU00267"/>
    </source>
</evidence>
<dbReference type="GO" id="GO:0006357">
    <property type="term" value="P:regulation of transcription by RNA polymerase II"/>
    <property type="evidence" value="ECO:0007669"/>
    <property type="project" value="TreeGrafter"/>
</dbReference>
<evidence type="ECO:0000256" key="3">
    <source>
        <dbReference type="SAM" id="MobiDB-lite"/>
    </source>
</evidence>
<dbReference type="RefSeq" id="XP_022301603.1">
    <property type="nucleotide sequence ID" value="XM_022445895.1"/>
</dbReference>